<proteinExistence type="predicted"/>
<dbReference type="Proteomes" id="UP000242754">
    <property type="component" value="Unassembled WGS sequence"/>
</dbReference>
<evidence type="ECO:0000313" key="1">
    <source>
        <dbReference type="EMBL" id="CZQ99640.1"/>
    </source>
</evidence>
<dbReference type="AlphaFoldDB" id="A0A143YY21"/>
<keyword evidence="2" id="KW-1185">Reference proteome</keyword>
<evidence type="ECO:0000313" key="2">
    <source>
        <dbReference type="Proteomes" id="UP000242754"/>
    </source>
</evidence>
<name>A0A143YY21_9LACT</name>
<sequence>MGMQMRGWVQVSGPKITEGTNGKMEQTAAKEYILYNEITNEYLTSVTFMGSTVYKTTTLDLALRFSEQDKTNLEAMAIGNPDKVLDNIEATAFGNDSQVKETYKLSNLGFLSINDLSAEEREAFDQEIEEGKKKAARIHCCRIVSR</sequence>
<dbReference type="EMBL" id="FJNE01000008">
    <property type="protein sequence ID" value="CZQ99640.1"/>
    <property type="molecule type" value="Genomic_DNA"/>
</dbReference>
<accession>A0A143YY21</accession>
<organism evidence="1 2">
    <name type="scientific">Trichococcus palustris</name>
    <dbReference type="NCBI Taxonomy" id="140314"/>
    <lineage>
        <taxon>Bacteria</taxon>
        <taxon>Bacillati</taxon>
        <taxon>Bacillota</taxon>
        <taxon>Bacilli</taxon>
        <taxon>Lactobacillales</taxon>
        <taxon>Carnobacteriaceae</taxon>
        <taxon>Trichococcus</taxon>
    </lineage>
</organism>
<reference evidence="1 2" key="1">
    <citation type="submission" date="2016-02" db="EMBL/GenBank/DDBJ databases">
        <authorList>
            <person name="Wen L."/>
            <person name="He K."/>
            <person name="Yang H."/>
        </authorList>
    </citation>
    <scope>NUCLEOTIDE SEQUENCE [LARGE SCALE GENOMIC DNA]</scope>
    <source>
        <strain evidence="1">Trichococcus palustris</strain>
    </source>
</reference>
<dbReference type="STRING" id="140314.SAMN04488076_10740"/>
<protein>
    <submittedName>
        <fullName evidence="1">Uncharacterized protein</fullName>
    </submittedName>
</protein>
<gene>
    <name evidence="1" type="ORF">Tpal_2399</name>
</gene>